<dbReference type="Pfam" id="PF23554">
    <property type="entry name" value="TPR_DOCK"/>
    <property type="match status" value="1"/>
</dbReference>
<evidence type="ECO:0000256" key="1">
    <source>
        <dbReference type="ARBA" id="ARBA00022658"/>
    </source>
</evidence>
<dbReference type="PROSITE" id="PS51651">
    <property type="entry name" value="DOCKER"/>
    <property type="match status" value="1"/>
</dbReference>
<evidence type="ECO:0000256" key="2">
    <source>
        <dbReference type="PROSITE-ProRule" id="PRU00984"/>
    </source>
</evidence>
<dbReference type="GO" id="GO:0031267">
    <property type="term" value="F:small GTPase binding"/>
    <property type="evidence" value="ECO:0007669"/>
    <property type="project" value="TreeGrafter"/>
</dbReference>
<dbReference type="GO" id="GO:0005085">
    <property type="term" value="F:guanyl-nucleotide exchange factor activity"/>
    <property type="evidence" value="ECO:0007669"/>
    <property type="project" value="UniProtKB-KW"/>
</dbReference>
<reference evidence="4 5" key="1">
    <citation type="submission" date="2016-07" db="EMBL/GenBank/DDBJ databases">
        <title>Disparate Historic Effective Population Sizes Predicted by Modern Levels of Genome Diversity for the Scaled Quail (Callipepla squamata) and the Northern Bobwhite (Colinus virginianus): Inferences from First and Second Generation Draft Genome Assemblies for Sympatric New World Quail.</title>
        <authorList>
            <person name="Oldeschulte D.L."/>
            <person name="Halley Y.A."/>
            <person name="Bhattarai E.K."/>
            <person name="Brashear W.A."/>
            <person name="Hill J."/>
            <person name="Metz R.P."/>
            <person name="Johnson C.D."/>
            <person name="Rollins D."/>
            <person name="Peterson M.J."/>
            <person name="Bickhart D.M."/>
            <person name="Decker J.E."/>
            <person name="Seabury C.M."/>
        </authorList>
    </citation>
    <scope>NUCLEOTIDE SEQUENCE [LARGE SCALE GENOMIC DNA]</scope>
    <source>
        <strain evidence="4 5">Texas</strain>
        <tissue evidence="4">Leg muscle</tissue>
    </source>
</reference>
<dbReference type="FunFam" id="1.25.40.410:FF:000004">
    <property type="entry name" value="Dedicator of cytokinesis protein 1"/>
    <property type="match status" value="1"/>
</dbReference>
<dbReference type="GO" id="GO:0005737">
    <property type="term" value="C:cytoplasm"/>
    <property type="evidence" value="ECO:0007669"/>
    <property type="project" value="TreeGrafter"/>
</dbReference>
<dbReference type="GO" id="GO:0007264">
    <property type="term" value="P:small GTPase-mediated signal transduction"/>
    <property type="evidence" value="ECO:0007669"/>
    <property type="project" value="InterPro"/>
</dbReference>
<keyword evidence="5" id="KW-1185">Reference proteome</keyword>
<protein>
    <recommendedName>
        <fullName evidence="3">DOCKER domain-containing protein</fullName>
    </recommendedName>
</protein>
<dbReference type="InterPro" id="IPR043162">
    <property type="entry name" value="DOCK_C_lobe_C"/>
</dbReference>
<evidence type="ECO:0000313" key="5">
    <source>
        <dbReference type="Proteomes" id="UP000198323"/>
    </source>
</evidence>
<feature type="domain" description="DOCKER" evidence="3">
    <location>
        <begin position="304"/>
        <end position="687"/>
    </location>
</feature>
<dbReference type="Gene3D" id="1.20.58.740">
    <property type="match status" value="1"/>
</dbReference>
<dbReference type="GO" id="GO:0007520">
    <property type="term" value="P:myoblast fusion"/>
    <property type="evidence" value="ECO:0007669"/>
    <property type="project" value="TreeGrafter"/>
</dbReference>
<dbReference type="GO" id="GO:0016477">
    <property type="term" value="P:cell migration"/>
    <property type="evidence" value="ECO:0007669"/>
    <property type="project" value="TreeGrafter"/>
</dbReference>
<accession>A0A226N1B8</accession>
<proteinExistence type="inferred from homology"/>
<dbReference type="EMBL" id="MCFN01000285">
    <property type="protein sequence ID" value="OXB61258.1"/>
    <property type="molecule type" value="Genomic_DNA"/>
</dbReference>
<dbReference type="FunFam" id="1.20.58.740:FF:000004">
    <property type="entry name" value="Dedicator of cytokinesis protein 1"/>
    <property type="match status" value="1"/>
</dbReference>
<name>A0A226N1B8_CALSU</name>
<dbReference type="Gene3D" id="1.25.40.410">
    <property type="match status" value="1"/>
</dbReference>
<dbReference type="OrthoDB" id="18896at2759"/>
<comment type="similarity">
    <text evidence="2">Belongs to the DOCK family.</text>
</comment>
<dbReference type="AlphaFoldDB" id="A0A226N1B8"/>
<dbReference type="STRING" id="9009.A0A226N1B8"/>
<dbReference type="GO" id="GO:0005886">
    <property type="term" value="C:plasma membrane"/>
    <property type="evidence" value="ECO:0007669"/>
    <property type="project" value="TreeGrafter"/>
</dbReference>
<dbReference type="InterPro" id="IPR046769">
    <property type="entry name" value="DOCKER_Lobe_A"/>
</dbReference>
<dbReference type="Proteomes" id="UP000198323">
    <property type="component" value="Unassembled WGS sequence"/>
</dbReference>
<organism evidence="4 5">
    <name type="scientific">Callipepla squamata</name>
    <name type="common">Scaled quail</name>
    <dbReference type="NCBI Taxonomy" id="9009"/>
    <lineage>
        <taxon>Eukaryota</taxon>
        <taxon>Metazoa</taxon>
        <taxon>Chordata</taxon>
        <taxon>Craniata</taxon>
        <taxon>Vertebrata</taxon>
        <taxon>Euteleostomi</taxon>
        <taxon>Archelosauria</taxon>
        <taxon>Archosauria</taxon>
        <taxon>Dinosauria</taxon>
        <taxon>Saurischia</taxon>
        <taxon>Theropoda</taxon>
        <taxon>Coelurosauria</taxon>
        <taxon>Aves</taxon>
        <taxon>Neognathae</taxon>
        <taxon>Galloanserae</taxon>
        <taxon>Galliformes</taxon>
        <taxon>Odontophoridae</taxon>
        <taxon>Callipepla</taxon>
    </lineage>
</organism>
<dbReference type="InterPro" id="IPR027357">
    <property type="entry name" value="DOCKER_dom"/>
</dbReference>
<keyword evidence="1" id="KW-0344">Guanine-nucleotide releasing factor</keyword>
<dbReference type="InterPro" id="IPR043161">
    <property type="entry name" value="DOCK_C_lobe_A"/>
</dbReference>
<dbReference type="Pfam" id="PF20421">
    <property type="entry name" value="DHR-2_Lobe_C"/>
    <property type="match status" value="1"/>
</dbReference>
<gene>
    <name evidence="4" type="ORF">ASZ78_004743</name>
</gene>
<sequence>MQSIVASFQECEPTCQEELVDVWCIVSHFVACMTAILNQMNDQHYSVYIETFQTSSELVDFLMETFIMFKDLIGKNVYPSDWMAMSMVQNRVFLRAINKFAETMNQKFLENMNFEVQLWNNYFHLAVAFITQDSLQLENFSHAKFNKIQNKYGDMRRLIGFAIRDMWYKLGQNKICFIPGMVGPILEMTLIPEVELRKATIPIFFDMILCEYQRTGEFKKFENEIILKLDHEVEGGRGDEHYMQLFESILTECASQYPAIFNLVESFVNLVKGLLEKLLDYRTVMSDESKDNRMSCTVNLLNFYKDINREGMYIRYLYKLRDLHLDCENYTEAAYTLLLHTWLLKWSDEQCAPQVMSTEFQCSQTYRHLKENLYEKIIEYFDKGKMWEEAISLCKELAEQYEKEVFDYELLSQNLVQQAKFYENIMKILRPKPDYFAVGYYGQGFPTFLRNKVFIYRGKEYERREDFQAQLMSQFPSAEKMNTTSAPGEDVKNSPDIQCFTVQPVLEEQPRFKNKAVPDQIINFYKSNNVHRFHYSRPVRKGSVDPENEFAITISPLENAIETMSMTNEKILMMINQYQSDENLPINPLSMLLNGIVDPAVMGGFAKYEKAFFTEDYIRDHPEDQEKLNRLKDLIAWQPDFDDKRVGRPRSMLRSYRQLSVISLTSMNSDCATPNKIAPESFDLEVVLPKPVKSESEKNVLQINPNPEVKMRRSKKRTKRSSVVFVDEKATPDISISDMKCLSRKYEFMSDTNLSEHAVAPQKSSVLKQMSSVSRSMPTIPGLTLSIGPVGPDETIASHRLSQPVFPSTSDGDKKTFKKKKVNQLFKTMGTEISLNYENLANDFFSLTKEYGHKLVIGVRITASNIVVIIAPVTVSLFLQRISKVLEDGKQPVEQHFKSSSTDP</sequence>
<dbReference type="InterPro" id="IPR046773">
    <property type="entry name" value="DOCKER_Lobe_C"/>
</dbReference>
<dbReference type="InterPro" id="IPR026791">
    <property type="entry name" value="DOCK"/>
</dbReference>
<evidence type="ECO:0000313" key="4">
    <source>
        <dbReference type="EMBL" id="OXB61258.1"/>
    </source>
</evidence>
<evidence type="ECO:0000259" key="3">
    <source>
        <dbReference type="PROSITE" id="PS51651"/>
    </source>
</evidence>
<comment type="caution">
    <text evidence="4">The sequence shown here is derived from an EMBL/GenBank/DDBJ whole genome shotgun (WGS) entry which is preliminary data.</text>
</comment>
<dbReference type="PANTHER" id="PTHR45653">
    <property type="entry name" value="DEDICATOR OF CYTOKINESIS"/>
    <property type="match status" value="1"/>
</dbReference>
<dbReference type="Pfam" id="PF06920">
    <property type="entry name" value="DHR-2_Lobe_A"/>
    <property type="match status" value="1"/>
</dbReference>
<dbReference type="PANTHER" id="PTHR45653:SF6">
    <property type="entry name" value="DEDICATOR OF CYTOKINESIS PROTEIN 2"/>
    <property type="match status" value="1"/>
</dbReference>
<dbReference type="InterPro" id="IPR056372">
    <property type="entry name" value="TPR_DOCK"/>
</dbReference>